<reference evidence="2 3" key="1">
    <citation type="submission" date="2017-09" db="EMBL/GenBank/DDBJ databases">
        <title>Depth-based differentiation of microbial function through sediment-hosted aquifers and enrichment of novel symbionts in the deep terrestrial subsurface.</title>
        <authorList>
            <person name="Probst A.J."/>
            <person name="Ladd B."/>
            <person name="Jarett J.K."/>
            <person name="Geller-Mcgrath D.E."/>
            <person name="Sieber C.M."/>
            <person name="Emerson J.B."/>
            <person name="Anantharaman K."/>
            <person name="Thomas B.C."/>
            <person name="Malmstrom R."/>
            <person name="Stieglmeier M."/>
            <person name="Klingl A."/>
            <person name="Woyke T."/>
            <person name="Ryan C.M."/>
            <person name="Banfield J.F."/>
        </authorList>
    </citation>
    <scope>NUCLEOTIDE SEQUENCE [LARGE SCALE GENOMIC DNA]</scope>
    <source>
        <strain evidence="2">CG22_combo_CG10-13_8_21_14_all_43_18</strain>
    </source>
</reference>
<evidence type="ECO:0000313" key="3">
    <source>
        <dbReference type="Proteomes" id="UP000231276"/>
    </source>
</evidence>
<proteinExistence type="predicted"/>
<sequence length="81" mass="9095">MTRLFLSFIITAFMVPFITYDTGLGCVADPCLASAARGGLIEFFAKSHNLNFYIMDIWLFIGAFLGLYFLMELVGKLAKKE</sequence>
<dbReference type="Proteomes" id="UP000231276">
    <property type="component" value="Unassembled WGS sequence"/>
</dbReference>
<name>A0A2H0DW46_9BACT</name>
<dbReference type="EMBL" id="PCTS01000032">
    <property type="protein sequence ID" value="PIP86395.1"/>
    <property type="molecule type" value="Genomic_DNA"/>
</dbReference>
<organism evidence="2 3">
    <name type="scientific">Candidatus Campbellbacteria bacterium CG22_combo_CG10-13_8_21_14_all_43_18</name>
    <dbReference type="NCBI Taxonomy" id="1974530"/>
    <lineage>
        <taxon>Bacteria</taxon>
        <taxon>Candidatus Campbelliibacteriota</taxon>
    </lineage>
</organism>
<dbReference type="AlphaFoldDB" id="A0A2H0DW46"/>
<keyword evidence="1" id="KW-0472">Membrane</keyword>
<feature type="transmembrane region" description="Helical" evidence="1">
    <location>
        <begin position="57"/>
        <end position="75"/>
    </location>
</feature>
<comment type="caution">
    <text evidence="2">The sequence shown here is derived from an EMBL/GenBank/DDBJ whole genome shotgun (WGS) entry which is preliminary data.</text>
</comment>
<keyword evidence="1" id="KW-0812">Transmembrane</keyword>
<keyword evidence="1" id="KW-1133">Transmembrane helix</keyword>
<accession>A0A2H0DW46</accession>
<evidence type="ECO:0000313" key="2">
    <source>
        <dbReference type="EMBL" id="PIP86395.1"/>
    </source>
</evidence>
<protein>
    <submittedName>
        <fullName evidence="2">Uncharacterized protein</fullName>
    </submittedName>
</protein>
<gene>
    <name evidence="2" type="ORF">COW82_02295</name>
</gene>
<evidence type="ECO:0000256" key="1">
    <source>
        <dbReference type="SAM" id="Phobius"/>
    </source>
</evidence>